<dbReference type="Gene3D" id="1.10.357.140">
    <property type="entry name" value="UbiA prenyltransferase"/>
    <property type="match status" value="1"/>
</dbReference>
<keyword evidence="6 8" id="KW-1133">Transmembrane helix</keyword>
<dbReference type="UniPathway" id="UPA00079">
    <property type="reaction ID" value="UER00168"/>
</dbReference>
<gene>
    <name evidence="8" type="primary">menA</name>
    <name evidence="10" type="ORF">SAMN02910418_00653</name>
</gene>
<dbReference type="HAMAP" id="MF_01937">
    <property type="entry name" value="MenA_1"/>
    <property type="match status" value="1"/>
</dbReference>
<keyword evidence="4 8" id="KW-0808">Transferase</keyword>
<dbReference type="GO" id="GO:0042371">
    <property type="term" value="P:vitamin K biosynthetic process"/>
    <property type="evidence" value="ECO:0007669"/>
    <property type="project" value="TreeGrafter"/>
</dbReference>
<evidence type="ECO:0000256" key="3">
    <source>
        <dbReference type="ARBA" id="ARBA00022475"/>
    </source>
</evidence>
<name>A0A1H3XBW2_9ACTO</name>
<dbReference type="NCBIfam" id="TIGR00751">
    <property type="entry name" value="menA"/>
    <property type="match status" value="1"/>
</dbReference>
<keyword evidence="5 8" id="KW-0812">Transmembrane</keyword>
<dbReference type="GO" id="GO:0005886">
    <property type="term" value="C:plasma membrane"/>
    <property type="evidence" value="ECO:0007669"/>
    <property type="project" value="UniProtKB-SubCell"/>
</dbReference>
<feature type="transmembrane region" description="Helical" evidence="8">
    <location>
        <begin position="169"/>
        <end position="188"/>
    </location>
</feature>
<accession>A0A1H3XBW2</accession>
<comment type="similarity">
    <text evidence="8">Belongs to the MenA family. Type 1 subfamily.</text>
</comment>
<dbReference type="RefSeq" id="WP_092561993.1">
    <property type="nucleotide sequence ID" value="NZ_FNQV01000003.1"/>
</dbReference>
<dbReference type="GO" id="GO:0009234">
    <property type="term" value="P:menaquinone biosynthetic process"/>
    <property type="evidence" value="ECO:0007669"/>
    <property type="project" value="UniProtKB-UniRule"/>
</dbReference>
<comment type="catalytic activity">
    <reaction evidence="8">
        <text>an all-trans-polyprenyl diphosphate + 1,4-dihydroxy-2-naphthoate + H(+) = a 2-demethylmenaquinol + CO2 + diphosphate</text>
        <dbReference type="Rhea" id="RHEA:26478"/>
        <dbReference type="Rhea" id="RHEA-COMP:9563"/>
        <dbReference type="Rhea" id="RHEA-COMP:9564"/>
        <dbReference type="ChEBI" id="CHEBI:11173"/>
        <dbReference type="ChEBI" id="CHEBI:15378"/>
        <dbReference type="ChEBI" id="CHEBI:16526"/>
        <dbReference type="ChEBI" id="CHEBI:33019"/>
        <dbReference type="ChEBI" id="CHEBI:55437"/>
        <dbReference type="ChEBI" id="CHEBI:58914"/>
        <dbReference type="EC" id="2.5.1.74"/>
    </reaction>
</comment>
<feature type="transmembrane region" description="Helical" evidence="8">
    <location>
        <begin position="138"/>
        <end position="157"/>
    </location>
</feature>
<proteinExistence type="inferred from homology"/>
<evidence type="ECO:0000313" key="11">
    <source>
        <dbReference type="Proteomes" id="UP000199288"/>
    </source>
</evidence>
<evidence type="ECO:0000256" key="1">
    <source>
        <dbReference type="ARBA" id="ARBA00004141"/>
    </source>
</evidence>
<evidence type="ECO:0000256" key="2">
    <source>
        <dbReference type="ARBA" id="ARBA00022428"/>
    </source>
</evidence>
<evidence type="ECO:0000313" key="10">
    <source>
        <dbReference type="EMBL" id="SDZ96038.1"/>
    </source>
</evidence>
<evidence type="ECO:0000256" key="8">
    <source>
        <dbReference type="HAMAP-Rule" id="MF_01937"/>
    </source>
</evidence>
<keyword evidence="11" id="KW-1185">Reference proteome</keyword>
<feature type="transmembrane region" description="Helical" evidence="8">
    <location>
        <begin position="115"/>
        <end position="131"/>
    </location>
</feature>
<dbReference type="GO" id="GO:0046428">
    <property type="term" value="F:1,4-dihydroxy-2-naphthoate polyprenyltransferase activity"/>
    <property type="evidence" value="ECO:0007669"/>
    <property type="project" value="UniProtKB-UniRule"/>
</dbReference>
<dbReference type="Proteomes" id="UP000199288">
    <property type="component" value="Unassembled WGS sequence"/>
</dbReference>
<dbReference type="CDD" id="cd13962">
    <property type="entry name" value="PT_UbiA_UBIAD1"/>
    <property type="match status" value="1"/>
</dbReference>
<dbReference type="InterPro" id="IPR044878">
    <property type="entry name" value="UbiA_sf"/>
</dbReference>
<evidence type="ECO:0000256" key="6">
    <source>
        <dbReference type="ARBA" id="ARBA00022989"/>
    </source>
</evidence>
<dbReference type="AlphaFoldDB" id="A0A1H3XBW2"/>
<dbReference type="NCBIfam" id="NF004751">
    <property type="entry name" value="PRK06080.1-3"/>
    <property type="match status" value="1"/>
</dbReference>
<comment type="pathway">
    <text evidence="8">Quinol/quinone metabolism; menaquinone biosynthesis; menaquinol from 1,4-dihydroxy-2-naphthoate: step 1/2.</text>
</comment>
<sequence length="289" mass="29881">MATLADWIEGARLRTLPAAVAPVILGSGAAIGLGSFSLPRALLAAIVALALQVGVNYANDYSDGIRGTDDNRSGPPRLTGGGLTAPANVQRAALACFAIAALAGLVLVILARQPWLIAIGVAAIIAAWFYTGGKKPYGYLGLGEVFVFIFFGLVATAGTTYTQALTVPWTVWAGASGIGLIACAILMANNIRDIPTDAVTGKHTLAVRLGDRRARYAFVAMIMGAIALAVLTAIAHPGALILLALIVPAWFIIKPVPAGATGKELIAVLRDTGFFELLYAFALALVFAL</sequence>
<protein>
    <recommendedName>
        <fullName evidence="8 9">1,4-dihydroxy-2-naphthoate octaprenyltransferase</fullName>
        <shortName evidence="8">DHNA-octaprenyltransferase</shortName>
        <ecNumber evidence="8 9">2.5.1.74</ecNumber>
    </recommendedName>
</protein>
<feature type="transmembrane region" description="Helical" evidence="8">
    <location>
        <begin position="92"/>
        <end position="109"/>
    </location>
</feature>
<comment type="subcellular location">
    <subcellularLocation>
        <location evidence="8">Cell membrane</location>
        <topology evidence="8">Multi-pass membrane protein</topology>
    </subcellularLocation>
    <subcellularLocation>
        <location evidence="1">Membrane</location>
        <topology evidence="1">Multi-pass membrane protein</topology>
    </subcellularLocation>
</comment>
<dbReference type="Pfam" id="PF01040">
    <property type="entry name" value="UbiA"/>
    <property type="match status" value="1"/>
</dbReference>
<evidence type="ECO:0000256" key="9">
    <source>
        <dbReference type="NCBIfam" id="TIGR00751"/>
    </source>
</evidence>
<evidence type="ECO:0000256" key="4">
    <source>
        <dbReference type="ARBA" id="ARBA00022679"/>
    </source>
</evidence>
<feature type="transmembrane region" description="Helical" evidence="8">
    <location>
        <begin position="268"/>
        <end position="288"/>
    </location>
</feature>
<dbReference type="InterPro" id="IPR000537">
    <property type="entry name" value="UbiA_prenyltransferase"/>
</dbReference>
<reference evidence="11" key="1">
    <citation type="submission" date="2016-10" db="EMBL/GenBank/DDBJ databases">
        <authorList>
            <person name="Varghese N."/>
            <person name="Submissions S."/>
        </authorList>
    </citation>
    <scope>NUCLEOTIDE SEQUENCE [LARGE SCALE GENOMIC DNA]</scope>
    <source>
        <strain evidence="11">KPR-1</strain>
    </source>
</reference>
<keyword evidence="3 8" id="KW-1003">Cell membrane</keyword>
<dbReference type="InterPro" id="IPR004657">
    <property type="entry name" value="MenA"/>
</dbReference>
<dbReference type="OrthoDB" id="9767568at2"/>
<dbReference type="EMBL" id="FNQV01000003">
    <property type="protein sequence ID" value="SDZ96038.1"/>
    <property type="molecule type" value="Genomic_DNA"/>
</dbReference>
<organism evidence="10 11">
    <name type="scientific">Bowdeniella nasicola</name>
    <dbReference type="NCBI Taxonomy" id="208480"/>
    <lineage>
        <taxon>Bacteria</taxon>
        <taxon>Bacillati</taxon>
        <taxon>Actinomycetota</taxon>
        <taxon>Actinomycetes</taxon>
        <taxon>Actinomycetales</taxon>
        <taxon>Actinomycetaceae</taxon>
        <taxon>Bowdeniella</taxon>
    </lineage>
</organism>
<evidence type="ECO:0000256" key="5">
    <source>
        <dbReference type="ARBA" id="ARBA00022692"/>
    </source>
</evidence>
<dbReference type="EC" id="2.5.1.74" evidence="8 9"/>
<dbReference type="PANTHER" id="PTHR13929">
    <property type="entry name" value="1,4-DIHYDROXY-2-NAPHTHOATE OCTAPRENYLTRANSFERASE"/>
    <property type="match status" value="1"/>
</dbReference>
<feature type="transmembrane region" description="Helical" evidence="8">
    <location>
        <begin position="16"/>
        <end position="35"/>
    </location>
</feature>
<dbReference type="PANTHER" id="PTHR13929:SF0">
    <property type="entry name" value="UBIA PRENYLTRANSFERASE DOMAIN-CONTAINING PROTEIN 1"/>
    <property type="match status" value="1"/>
</dbReference>
<keyword evidence="2 8" id="KW-0474">Menaquinone biosynthesis</keyword>
<keyword evidence="7 8" id="KW-0472">Membrane</keyword>
<dbReference type="InterPro" id="IPR026046">
    <property type="entry name" value="UBIAD1"/>
</dbReference>
<evidence type="ECO:0000256" key="7">
    <source>
        <dbReference type="ARBA" id="ARBA00023136"/>
    </source>
</evidence>
<feature type="transmembrane region" description="Helical" evidence="8">
    <location>
        <begin position="240"/>
        <end position="256"/>
    </location>
</feature>
<comment type="function">
    <text evidence="8">Conversion of 1,4-dihydroxy-2-naphthoate (DHNA) to demethylmenaquinone (DMK).</text>
</comment>
<dbReference type="PIRSF" id="PIRSF005355">
    <property type="entry name" value="UBIAD1"/>
    <property type="match status" value="1"/>
</dbReference>